<feature type="domain" description="Putative endonuclease Z1" evidence="2">
    <location>
        <begin position="387"/>
        <end position="603"/>
    </location>
</feature>
<protein>
    <recommendedName>
        <fullName evidence="2">Putative endonuclease Z1 domain-containing protein</fullName>
    </recommendedName>
</protein>
<proteinExistence type="predicted"/>
<dbReference type="Proteomes" id="UP000462152">
    <property type="component" value="Unassembled WGS sequence"/>
</dbReference>
<name>A0A7K1LH57_9MICC</name>
<dbReference type="EMBL" id="WOGT01000002">
    <property type="protein sequence ID" value="MUN54527.1"/>
    <property type="molecule type" value="Genomic_DNA"/>
</dbReference>
<dbReference type="AlphaFoldDB" id="A0A7K1LH57"/>
<evidence type="ECO:0000313" key="4">
    <source>
        <dbReference type="Proteomes" id="UP000462152"/>
    </source>
</evidence>
<keyword evidence="4" id="KW-1185">Reference proteome</keyword>
<evidence type="ECO:0000259" key="2">
    <source>
        <dbReference type="Pfam" id="PF10593"/>
    </source>
</evidence>
<comment type="caution">
    <text evidence="3">The sequence shown here is derived from an EMBL/GenBank/DDBJ whole genome shotgun (WGS) entry which is preliminary data.</text>
</comment>
<dbReference type="InterPro" id="IPR018310">
    <property type="entry name" value="Put_endonuclease_Z1-dom"/>
</dbReference>
<dbReference type="RefSeq" id="WP_129315149.1">
    <property type="nucleotide sequence ID" value="NZ_NOIQ01000004.1"/>
</dbReference>
<dbReference type="OrthoDB" id="436461at2"/>
<sequence>MTDVKLSEEEFPDAMAIFEAYFQALSKMSNRDVALQQATAQAESMFPGFEERRREYELQKRDQMQHLRMGKMLKKEGAEETWYSGARTTRGAWPDYRKKIAEKLPDAAVQAIDDTTEATIYRMANPKRPGSQRKGLVLGYVQSGKTANFQALIAKSVDAGYRIVIVLAGMYSNLRAQTQTRLEDDLDLAVMDPMKTVYWDPKTDETHDIAANATATSLNTANGVVVMVVKKHEKRLKNIEKFLQRIPKDQLSRYPVLIIDDESDQATPNTESGRDQISTINQRLRDIWKSVPTGSYVAYTATPFANLLISPAEENDFYPDDFIVSLPKPVGYLGADEFFDTSEVSDEAEGDELIHDLSIGIPDNEASVLVPRGRNIENYDPEITDTLGQAIRWFVIATAIRELRTGKINHSSMLLHTTHRVQAHEQQKEVIDDFLRELARNADETTMRAVFESQEGKGKALRGDERNYSWSEVWDRVLDILPSITVKIDNGRSTDRLVYPDDEPQRVIAIGGGTLSRGLTLEGLVVSYFLRSSNAYDTLLQMGRWFGFRPHYGDLVRVWVGPGLLDDYRHLARVERQIRAEIAQMAKENLAPREFAPKILTHPGRLEITSRGKMADATLVHAGIGGTRRQTIYLNKEHDAAVQQLDAARGLVVRAAERSAGSFLKGTNGNILYRRLRNEDVVEFLRGFWTADPWMQPEAMERWLGEYARCAEWDLVLVSGSSQNGRVHEWKPGVSVRTTRRARLMDGKWSPEKTSFDRPSNADLVNIRALMSSGDYTADIRIRYENDKLDIQCAEAFERLDKDDVGAVKEFRNRFEPDLGVLVVYLIDKDSKAAPSSKARTSMDSEDDLVGLGMVFPHAGAEDPNEYISALIVQNDAEESDELADNDEIVVDREGDFEEAE</sequence>
<evidence type="ECO:0000256" key="1">
    <source>
        <dbReference type="SAM" id="MobiDB-lite"/>
    </source>
</evidence>
<accession>A0A7K1LH57</accession>
<gene>
    <name evidence="3" type="ORF">GMA10_04760</name>
</gene>
<feature type="region of interest" description="Disordered" evidence="1">
    <location>
        <begin position="878"/>
        <end position="901"/>
    </location>
</feature>
<evidence type="ECO:0000313" key="3">
    <source>
        <dbReference type="EMBL" id="MUN54527.1"/>
    </source>
</evidence>
<dbReference type="Pfam" id="PF10593">
    <property type="entry name" value="Z1"/>
    <property type="match status" value="1"/>
</dbReference>
<organism evidence="3 4">
    <name type="scientific">Rothia koreensis</name>
    <dbReference type="NCBI Taxonomy" id="592378"/>
    <lineage>
        <taxon>Bacteria</taxon>
        <taxon>Bacillati</taxon>
        <taxon>Actinomycetota</taxon>
        <taxon>Actinomycetes</taxon>
        <taxon>Micrococcales</taxon>
        <taxon>Micrococcaceae</taxon>
        <taxon>Rothia</taxon>
    </lineage>
</organism>
<reference evidence="3 4" key="1">
    <citation type="submission" date="2019-12" db="EMBL/GenBank/DDBJ databases">
        <authorList>
            <person name="Li J."/>
            <person name="Shi Y."/>
            <person name="Xu G."/>
            <person name="Xiao D."/>
            <person name="Ran X."/>
        </authorList>
    </citation>
    <scope>NUCLEOTIDE SEQUENCE [LARGE SCALE GENOMIC DNA]</scope>
    <source>
        <strain evidence="3 4">JCM 15915</strain>
    </source>
</reference>